<dbReference type="InterPro" id="IPR010610">
    <property type="entry name" value="EryCIII-like_C"/>
</dbReference>
<dbReference type="GO" id="GO:0016906">
    <property type="term" value="F:sterol 3-beta-glucosyltransferase activity"/>
    <property type="evidence" value="ECO:0007669"/>
    <property type="project" value="UniProtKB-ARBA"/>
</dbReference>
<keyword evidence="1 3" id="KW-0808">Transferase</keyword>
<gene>
    <name evidence="3" type="ORF">EURHEDRAFT_511877</name>
</gene>
<dbReference type="CDD" id="cd03784">
    <property type="entry name" value="GT1_Gtf-like"/>
    <property type="match status" value="1"/>
</dbReference>
<accession>A0A017SSW5</accession>
<reference evidence="4" key="1">
    <citation type="journal article" date="2014" name="Nat. Commun.">
        <title>Genomic adaptations of the halophilic Dead Sea filamentous fungus Eurotium rubrum.</title>
        <authorList>
            <person name="Kis-Papo T."/>
            <person name="Weig A.R."/>
            <person name="Riley R."/>
            <person name="Persoh D."/>
            <person name="Salamov A."/>
            <person name="Sun H."/>
            <person name="Lipzen A."/>
            <person name="Wasser S.P."/>
            <person name="Rambold G."/>
            <person name="Grigoriev I.V."/>
            <person name="Nevo E."/>
        </authorList>
    </citation>
    <scope>NUCLEOTIDE SEQUENCE [LARGE SCALE GENOMIC DNA]</scope>
    <source>
        <strain evidence="4">CBS 135680</strain>
    </source>
</reference>
<dbReference type="GeneID" id="63701132"/>
<feature type="domain" description="Erythromycin biosynthesis protein CIII-like C-terminal" evidence="2">
    <location>
        <begin position="281"/>
        <end position="367"/>
    </location>
</feature>
<dbReference type="Proteomes" id="UP000019804">
    <property type="component" value="Unassembled WGS sequence"/>
</dbReference>
<dbReference type="OrthoDB" id="5835829at2759"/>
<dbReference type="Pfam" id="PF06722">
    <property type="entry name" value="EryCIII-like_C"/>
    <property type="match status" value="1"/>
</dbReference>
<dbReference type="InterPro" id="IPR002213">
    <property type="entry name" value="UDP_glucos_trans"/>
</dbReference>
<keyword evidence="4" id="KW-1185">Reference proteome</keyword>
<dbReference type="PANTHER" id="PTHR48050:SF13">
    <property type="entry name" value="STEROL 3-BETA-GLUCOSYLTRANSFERASE UGT80A2"/>
    <property type="match status" value="1"/>
</dbReference>
<dbReference type="RefSeq" id="XP_040643377.1">
    <property type="nucleotide sequence ID" value="XM_040786008.1"/>
</dbReference>
<dbReference type="SUPFAM" id="SSF53756">
    <property type="entry name" value="UDP-Glycosyltransferase/glycogen phosphorylase"/>
    <property type="match status" value="1"/>
</dbReference>
<evidence type="ECO:0000313" key="3">
    <source>
        <dbReference type="EMBL" id="EYE99689.1"/>
    </source>
</evidence>
<evidence type="ECO:0000313" key="4">
    <source>
        <dbReference type="Proteomes" id="UP000019804"/>
    </source>
</evidence>
<sequence>MSYERRTGKHDAHHHRVRIATHPIFRDFVLDAGLEFFSIGGDPEQLMAFMVRNPNLVPAFSTIRSGAIQRRRREMREIIDSCWKSCFESDYGHPFVADAIIANPPSLAISIVYNDLAFLSTLCLRGFVPITSKVMQMNGQLIYSYGMPWSPTQSFPRPLSITHPEHCKETTANFISYASVDMMTLSLDPLDRIIAPSVIHRLQVPCAYLWSPSLLDKLPDWPYNIDVYYKPPADLEAFLKVGPKPIYIGFGSIVVDNPTKLTKSGQRALISKGWETFGSTIDIPDNILIVGSLPHDWLFQQVLCIVHYGGAGTTAAGLALGCPTVIASFFGDRRFWGRFVAKSEAGPKSIPYKKLTAENLTEALQFALLSSTKEKAQIVGGNIQKKLGARDAVRSFHRHLDPESLRCAICPSRPAAWYTKDTKIGFCAFAVAVLVSKGKLKPKAVVLHRSKEYETYRDSTGPVSATIANFITGIASVPADIVANMISANHGISHPHVHSDSLYQCGCPSHEALWADGGRAENEEGPGLLDEGGHIDANIYENGQHERNSLPESINEQDGDMLPQQKQTMSSMNSAIGFRGFMSEAALHGMRGLKRFFDVVVWLLTDLTLSMTKGFTIPKVTGFRSGLRAARTKFKDGFYHGITVLATQPSHGLKADGEKGLAKRVGKGIGLWGLAGYPLSGLCKKLLKSLGKDIERHIIQARIAQGHEELQASSTEEKAEVVDKWALIEAEQREPALLPY</sequence>
<dbReference type="Gene3D" id="3.40.50.2000">
    <property type="entry name" value="Glycogen Phosphorylase B"/>
    <property type="match status" value="2"/>
</dbReference>
<dbReference type="FunFam" id="3.40.50.2000:FF:000009">
    <property type="entry name" value="Sterol 3-beta-glucosyltransferase UGT80A2"/>
    <property type="match status" value="1"/>
</dbReference>
<organism evidence="3 4">
    <name type="scientific">Aspergillus ruber (strain CBS 135680)</name>
    <dbReference type="NCBI Taxonomy" id="1388766"/>
    <lineage>
        <taxon>Eukaryota</taxon>
        <taxon>Fungi</taxon>
        <taxon>Dikarya</taxon>
        <taxon>Ascomycota</taxon>
        <taxon>Pezizomycotina</taxon>
        <taxon>Eurotiomycetes</taxon>
        <taxon>Eurotiomycetidae</taxon>
        <taxon>Eurotiales</taxon>
        <taxon>Aspergillaceae</taxon>
        <taxon>Aspergillus</taxon>
        <taxon>Aspergillus subgen. Aspergillus</taxon>
    </lineage>
</organism>
<dbReference type="EMBL" id="KK088411">
    <property type="protein sequence ID" value="EYE99689.1"/>
    <property type="molecule type" value="Genomic_DNA"/>
</dbReference>
<dbReference type="PANTHER" id="PTHR48050">
    <property type="entry name" value="STEROL 3-BETA-GLUCOSYLTRANSFERASE"/>
    <property type="match status" value="1"/>
</dbReference>
<dbReference type="STRING" id="1388766.A0A017SSW5"/>
<evidence type="ECO:0000259" key="2">
    <source>
        <dbReference type="Pfam" id="PF06722"/>
    </source>
</evidence>
<protein>
    <submittedName>
        <fullName evidence="3">UDP-Glycosyltransferase/glycogen phosphorylase</fullName>
    </submittedName>
</protein>
<evidence type="ECO:0000256" key="1">
    <source>
        <dbReference type="ARBA" id="ARBA00022679"/>
    </source>
</evidence>
<name>A0A017SSW5_ASPRC</name>
<dbReference type="AlphaFoldDB" id="A0A017SSW5"/>
<dbReference type="InterPro" id="IPR050426">
    <property type="entry name" value="Glycosyltransferase_28"/>
</dbReference>
<dbReference type="HOGENOM" id="CLU_000537_1_2_1"/>
<proteinExistence type="predicted"/>